<dbReference type="Proteomes" id="UP000321085">
    <property type="component" value="Unassembled WGS sequence"/>
</dbReference>
<evidence type="ECO:0000256" key="6">
    <source>
        <dbReference type="ARBA" id="ARBA00023288"/>
    </source>
</evidence>
<evidence type="ECO:0008006" key="10">
    <source>
        <dbReference type="Google" id="ProtNLM"/>
    </source>
</evidence>
<evidence type="ECO:0000256" key="1">
    <source>
        <dbReference type="ARBA" id="ARBA00004459"/>
    </source>
</evidence>
<reference evidence="8 9" key="1">
    <citation type="submission" date="2019-07" db="EMBL/GenBank/DDBJ databases">
        <title>Whole genome shotgun sequence of Microvirga aerophila NBRC 106136.</title>
        <authorList>
            <person name="Hosoyama A."/>
            <person name="Uohara A."/>
            <person name="Ohji S."/>
            <person name="Ichikawa N."/>
        </authorList>
    </citation>
    <scope>NUCLEOTIDE SEQUENCE [LARGE SCALE GENOMIC DNA]</scope>
    <source>
        <strain evidence="8 9">NBRC 106136</strain>
    </source>
</reference>
<organism evidence="8 9">
    <name type="scientific">Microvirga aerophila</name>
    <dbReference type="NCBI Taxonomy" id="670291"/>
    <lineage>
        <taxon>Bacteria</taxon>
        <taxon>Pseudomonadati</taxon>
        <taxon>Pseudomonadota</taxon>
        <taxon>Alphaproteobacteria</taxon>
        <taxon>Hyphomicrobiales</taxon>
        <taxon>Methylobacteriaceae</taxon>
        <taxon>Microvirga</taxon>
    </lineage>
</organism>
<feature type="region of interest" description="Disordered" evidence="7">
    <location>
        <begin position="55"/>
        <end position="106"/>
    </location>
</feature>
<comment type="caution">
    <text evidence="8">The sequence shown here is derived from an EMBL/GenBank/DDBJ whole genome shotgun (WGS) entry which is preliminary data.</text>
</comment>
<dbReference type="AlphaFoldDB" id="A0A512BVK9"/>
<evidence type="ECO:0000256" key="3">
    <source>
        <dbReference type="ARBA" id="ARBA00023136"/>
    </source>
</evidence>
<name>A0A512BVK9_9HYPH</name>
<dbReference type="InterPro" id="IPR032831">
    <property type="entry name" value="LptM_cons"/>
</dbReference>
<keyword evidence="5" id="KW-0998">Cell outer membrane</keyword>
<keyword evidence="2" id="KW-0732">Signal</keyword>
<keyword evidence="3" id="KW-0472">Membrane</keyword>
<accession>A0A512BVK9</accession>
<keyword evidence="6" id="KW-0449">Lipoprotein</keyword>
<proteinExistence type="predicted"/>
<comment type="subcellular location">
    <subcellularLocation>
        <location evidence="1">Cell outer membrane</location>
        <topology evidence="1">Lipid-anchor</topology>
    </subcellularLocation>
</comment>
<dbReference type="EMBL" id="BJYU01000052">
    <property type="protein sequence ID" value="GEO15973.1"/>
    <property type="molecule type" value="Genomic_DNA"/>
</dbReference>
<protein>
    <recommendedName>
        <fullName evidence="10">Lipoprotein</fullName>
    </recommendedName>
</protein>
<keyword evidence="9" id="KW-1185">Reference proteome</keyword>
<keyword evidence="4" id="KW-0564">Palmitate</keyword>
<evidence type="ECO:0000313" key="9">
    <source>
        <dbReference type="Proteomes" id="UP000321085"/>
    </source>
</evidence>
<evidence type="ECO:0000313" key="8">
    <source>
        <dbReference type="EMBL" id="GEO15973.1"/>
    </source>
</evidence>
<evidence type="ECO:0000256" key="7">
    <source>
        <dbReference type="SAM" id="MobiDB-lite"/>
    </source>
</evidence>
<evidence type="ECO:0000256" key="5">
    <source>
        <dbReference type="ARBA" id="ARBA00023237"/>
    </source>
</evidence>
<gene>
    <name evidence="8" type="ORF">MAE02_36690</name>
</gene>
<evidence type="ECO:0000256" key="4">
    <source>
        <dbReference type="ARBA" id="ARBA00023139"/>
    </source>
</evidence>
<dbReference type="NCBIfam" id="NF047847">
    <property type="entry name" value="SS_mature_LptM"/>
    <property type="match status" value="1"/>
</dbReference>
<sequence>MPQDVTFASRLWDWIPLWCGHVSERLMSSSLVFSRPVLVAGLLLLSLSACGRRGALEPPPDPSAAQEAIATAPEGTLPSPVGTPRRSNANRPFNVPNKPFILDPLL</sequence>
<evidence type="ECO:0000256" key="2">
    <source>
        <dbReference type="ARBA" id="ARBA00022729"/>
    </source>
</evidence>